<dbReference type="Pfam" id="PF12937">
    <property type="entry name" value="F-box-like"/>
    <property type="match status" value="1"/>
</dbReference>
<evidence type="ECO:0000313" key="2">
    <source>
        <dbReference type="EMBL" id="GMH28442.1"/>
    </source>
</evidence>
<dbReference type="SUPFAM" id="SSF81383">
    <property type="entry name" value="F-box domain"/>
    <property type="match status" value="1"/>
</dbReference>
<reference evidence="2" key="1">
    <citation type="submission" date="2023-05" db="EMBL/GenBank/DDBJ databases">
        <title>Nepenthes gracilis genome sequencing.</title>
        <authorList>
            <person name="Fukushima K."/>
        </authorList>
    </citation>
    <scope>NUCLEOTIDE SEQUENCE</scope>
    <source>
        <strain evidence="2">SING2019-196</strain>
    </source>
</reference>
<dbReference type="PANTHER" id="PTHR16008">
    <property type="entry name" value="F-BOX ONLY PROTEIN 4"/>
    <property type="match status" value="1"/>
</dbReference>
<sequence>MDVIQSSLPYDVTLKIASSLPVRDVCALGSCSKFWRELCGSDCIWISLYKWRWPSLCYSSPVSDNTIKSQSSDPLFKDWRKLYIGRHNEMAGGAASVVNSVEQCSSSISLEVGDFLKAIKELCSLQLGFKDVELFLFKPELSALLNLIGLYYCIDWLEVPSDRIMEALESCKITERQVFVKWWKLGRWFFGFRKRDELQSRLVSLGDLAMAKDDELLRVLRRGAVYEVLRVQISVAQASSLPWVSSRPSIS</sequence>
<dbReference type="EMBL" id="BSYO01000034">
    <property type="protein sequence ID" value="GMH28442.1"/>
    <property type="molecule type" value="Genomic_DNA"/>
</dbReference>
<dbReference type="PANTHER" id="PTHR16008:SF4">
    <property type="entry name" value="F-BOX ONLY PROTEIN 4"/>
    <property type="match status" value="1"/>
</dbReference>
<evidence type="ECO:0000259" key="1">
    <source>
        <dbReference type="PROSITE" id="PS50181"/>
    </source>
</evidence>
<dbReference type="Proteomes" id="UP001279734">
    <property type="component" value="Unassembled WGS sequence"/>
</dbReference>
<protein>
    <recommendedName>
        <fullName evidence="1">F-box domain-containing protein</fullName>
    </recommendedName>
</protein>
<accession>A0AAD3TGQ9</accession>
<feature type="domain" description="F-box" evidence="1">
    <location>
        <begin position="2"/>
        <end position="48"/>
    </location>
</feature>
<dbReference type="AlphaFoldDB" id="A0AAD3TGQ9"/>
<gene>
    <name evidence="2" type="ORF">Nepgr_030285</name>
</gene>
<dbReference type="CDD" id="cd09917">
    <property type="entry name" value="F-box_SF"/>
    <property type="match status" value="1"/>
</dbReference>
<dbReference type="PROSITE" id="PS50181">
    <property type="entry name" value="FBOX"/>
    <property type="match status" value="1"/>
</dbReference>
<dbReference type="InterPro" id="IPR001810">
    <property type="entry name" value="F-box_dom"/>
</dbReference>
<comment type="caution">
    <text evidence="2">The sequence shown here is derived from an EMBL/GenBank/DDBJ whole genome shotgun (WGS) entry which is preliminary data.</text>
</comment>
<dbReference type="InterPro" id="IPR036047">
    <property type="entry name" value="F-box-like_dom_sf"/>
</dbReference>
<dbReference type="GO" id="GO:0019005">
    <property type="term" value="C:SCF ubiquitin ligase complex"/>
    <property type="evidence" value="ECO:0007669"/>
    <property type="project" value="TreeGrafter"/>
</dbReference>
<name>A0AAD3TGQ9_NEPGR</name>
<evidence type="ECO:0000313" key="3">
    <source>
        <dbReference type="Proteomes" id="UP001279734"/>
    </source>
</evidence>
<proteinExistence type="predicted"/>
<dbReference type="GO" id="GO:0000209">
    <property type="term" value="P:protein polyubiquitination"/>
    <property type="evidence" value="ECO:0007669"/>
    <property type="project" value="TreeGrafter"/>
</dbReference>
<dbReference type="SMART" id="SM00256">
    <property type="entry name" value="FBOX"/>
    <property type="match status" value="1"/>
</dbReference>
<dbReference type="InterPro" id="IPR039588">
    <property type="entry name" value="FBXO4"/>
</dbReference>
<keyword evidence="3" id="KW-1185">Reference proteome</keyword>
<dbReference type="GO" id="GO:0031146">
    <property type="term" value="P:SCF-dependent proteasomal ubiquitin-dependent protein catabolic process"/>
    <property type="evidence" value="ECO:0007669"/>
    <property type="project" value="InterPro"/>
</dbReference>
<dbReference type="Gene3D" id="1.20.1280.50">
    <property type="match status" value="1"/>
</dbReference>
<organism evidence="2 3">
    <name type="scientific">Nepenthes gracilis</name>
    <name type="common">Slender pitcher plant</name>
    <dbReference type="NCBI Taxonomy" id="150966"/>
    <lineage>
        <taxon>Eukaryota</taxon>
        <taxon>Viridiplantae</taxon>
        <taxon>Streptophyta</taxon>
        <taxon>Embryophyta</taxon>
        <taxon>Tracheophyta</taxon>
        <taxon>Spermatophyta</taxon>
        <taxon>Magnoliopsida</taxon>
        <taxon>eudicotyledons</taxon>
        <taxon>Gunneridae</taxon>
        <taxon>Pentapetalae</taxon>
        <taxon>Caryophyllales</taxon>
        <taxon>Nepenthaceae</taxon>
        <taxon>Nepenthes</taxon>
    </lineage>
</organism>